<keyword evidence="6" id="KW-0408">Iron</keyword>
<dbReference type="Pfam" id="PF07681">
    <property type="entry name" value="DoxX"/>
    <property type="match status" value="1"/>
</dbReference>
<evidence type="ECO:0000256" key="2">
    <source>
        <dbReference type="ARBA" id="ARBA00022692"/>
    </source>
</evidence>
<feature type="transmembrane region" description="Helical" evidence="10">
    <location>
        <begin position="38"/>
        <end position="56"/>
    </location>
</feature>
<organism evidence="12 13">
    <name type="scientific">Peterkaempfera bronchialis</name>
    <dbReference type="NCBI Taxonomy" id="2126346"/>
    <lineage>
        <taxon>Bacteria</taxon>
        <taxon>Bacillati</taxon>
        <taxon>Actinomycetota</taxon>
        <taxon>Actinomycetes</taxon>
        <taxon>Kitasatosporales</taxon>
        <taxon>Streptomycetaceae</taxon>
        <taxon>Peterkaempfera</taxon>
    </lineage>
</organism>
<evidence type="ECO:0000256" key="8">
    <source>
        <dbReference type="ARBA" id="ARBA00023136"/>
    </source>
</evidence>
<dbReference type="CDD" id="cd03467">
    <property type="entry name" value="Rieske"/>
    <property type="match status" value="1"/>
</dbReference>
<feature type="transmembrane region" description="Helical" evidence="10">
    <location>
        <begin position="99"/>
        <end position="117"/>
    </location>
</feature>
<evidence type="ECO:0000313" key="13">
    <source>
        <dbReference type="Proteomes" id="UP000249340"/>
    </source>
</evidence>
<dbReference type="OrthoDB" id="25106at2"/>
<feature type="transmembrane region" description="Helical" evidence="10">
    <location>
        <begin position="124"/>
        <end position="144"/>
    </location>
</feature>
<feature type="transmembrane region" description="Helical" evidence="10">
    <location>
        <begin position="197"/>
        <end position="220"/>
    </location>
</feature>
<evidence type="ECO:0000256" key="10">
    <source>
        <dbReference type="SAM" id="Phobius"/>
    </source>
</evidence>
<dbReference type="InterPro" id="IPR036922">
    <property type="entry name" value="Rieske_2Fe-2S_sf"/>
</dbReference>
<comment type="subcellular location">
    <subcellularLocation>
        <location evidence="1">Membrane</location>
        <topology evidence="1">Multi-pass membrane protein</topology>
    </subcellularLocation>
</comment>
<feature type="domain" description="Rieske" evidence="11">
    <location>
        <begin position="274"/>
        <end position="370"/>
    </location>
</feature>
<dbReference type="InterPro" id="IPR017941">
    <property type="entry name" value="Rieske_2Fe-2S"/>
</dbReference>
<evidence type="ECO:0000256" key="4">
    <source>
        <dbReference type="ARBA" id="ARBA00022723"/>
    </source>
</evidence>
<keyword evidence="2 10" id="KW-0812">Transmembrane</keyword>
<dbReference type="Gene3D" id="2.102.10.10">
    <property type="entry name" value="Rieske [2Fe-2S] iron-sulphur domain"/>
    <property type="match status" value="1"/>
</dbReference>
<feature type="compositionally biased region" description="Gly residues" evidence="9">
    <location>
        <begin position="240"/>
        <end position="262"/>
    </location>
</feature>
<dbReference type="PANTHER" id="PTHR39157:SF1">
    <property type="entry name" value="DOXX FAMILY PROTEIN"/>
    <property type="match status" value="1"/>
</dbReference>
<dbReference type="GO" id="GO:0046872">
    <property type="term" value="F:metal ion binding"/>
    <property type="evidence" value="ECO:0007669"/>
    <property type="project" value="UniProtKB-KW"/>
</dbReference>
<protein>
    <submittedName>
        <fullName evidence="12">DoxX family membrane protein</fullName>
    </submittedName>
</protein>
<keyword evidence="3" id="KW-0001">2Fe-2S</keyword>
<proteinExistence type="predicted"/>
<evidence type="ECO:0000259" key="11">
    <source>
        <dbReference type="PROSITE" id="PS51296"/>
    </source>
</evidence>
<dbReference type="GO" id="GO:0016020">
    <property type="term" value="C:membrane"/>
    <property type="evidence" value="ECO:0007669"/>
    <property type="project" value="UniProtKB-SubCell"/>
</dbReference>
<evidence type="ECO:0000256" key="6">
    <source>
        <dbReference type="ARBA" id="ARBA00023004"/>
    </source>
</evidence>
<dbReference type="InterPro" id="IPR032808">
    <property type="entry name" value="DoxX"/>
</dbReference>
<evidence type="ECO:0000256" key="7">
    <source>
        <dbReference type="ARBA" id="ARBA00023014"/>
    </source>
</evidence>
<name>A0A345SW67_9ACTN</name>
<feature type="region of interest" description="Disordered" evidence="9">
    <location>
        <begin position="1"/>
        <end position="30"/>
    </location>
</feature>
<keyword evidence="8 10" id="KW-0472">Membrane</keyword>
<reference evidence="13" key="1">
    <citation type="submission" date="2018-07" db="EMBL/GenBank/DDBJ databases">
        <title>Streptacidiphilus bronchialis DSM 106435 chromosome.</title>
        <authorList>
            <person name="Batra D."/>
            <person name="Gulvik C.A."/>
        </authorList>
    </citation>
    <scope>NUCLEOTIDE SEQUENCE [LARGE SCALE GENOMIC DNA]</scope>
    <source>
        <strain evidence="13">DSM 106435</strain>
    </source>
</reference>
<dbReference type="EMBL" id="CP031264">
    <property type="protein sequence ID" value="AXI77972.1"/>
    <property type="molecule type" value="Genomic_DNA"/>
</dbReference>
<dbReference type="SUPFAM" id="SSF50022">
    <property type="entry name" value="ISP domain"/>
    <property type="match status" value="1"/>
</dbReference>
<keyword evidence="5 10" id="KW-1133">Transmembrane helix</keyword>
<accession>A0A345SW67</accession>
<feature type="region of interest" description="Disordered" evidence="9">
    <location>
        <begin position="240"/>
        <end position="276"/>
    </location>
</feature>
<dbReference type="Proteomes" id="UP000249340">
    <property type="component" value="Chromosome"/>
</dbReference>
<dbReference type="PROSITE" id="PS51296">
    <property type="entry name" value="RIESKE"/>
    <property type="match status" value="1"/>
</dbReference>
<evidence type="ECO:0000256" key="9">
    <source>
        <dbReference type="SAM" id="MobiDB-lite"/>
    </source>
</evidence>
<dbReference type="PANTHER" id="PTHR39157">
    <property type="entry name" value="INTEGRAL MEMBRANE PROTEIN-RELATED"/>
    <property type="match status" value="1"/>
</dbReference>
<dbReference type="KEGG" id="stri:C7M71_011510"/>
<dbReference type="Pfam" id="PF00355">
    <property type="entry name" value="Rieske"/>
    <property type="match status" value="1"/>
</dbReference>
<evidence type="ECO:0000256" key="1">
    <source>
        <dbReference type="ARBA" id="ARBA00004141"/>
    </source>
</evidence>
<dbReference type="GO" id="GO:0016705">
    <property type="term" value="F:oxidoreductase activity, acting on paired donors, with incorporation or reduction of molecular oxygen"/>
    <property type="evidence" value="ECO:0007669"/>
    <property type="project" value="UniProtKB-ARBA"/>
</dbReference>
<dbReference type="GO" id="GO:0051537">
    <property type="term" value="F:2 iron, 2 sulfur cluster binding"/>
    <property type="evidence" value="ECO:0007669"/>
    <property type="project" value="UniProtKB-KW"/>
</dbReference>
<keyword evidence="4" id="KW-0479">Metal-binding</keyword>
<evidence type="ECO:0000256" key="3">
    <source>
        <dbReference type="ARBA" id="ARBA00022714"/>
    </source>
</evidence>
<feature type="transmembrane region" description="Helical" evidence="10">
    <location>
        <begin position="156"/>
        <end position="176"/>
    </location>
</feature>
<keyword evidence="13" id="KW-1185">Reference proteome</keyword>
<evidence type="ECO:0000313" key="12">
    <source>
        <dbReference type="EMBL" id="AXI77972.1"/>
    </source>
</evidence>
<keyword evidence="7" id="KW-0411">Iron-sulfur</keyword>
<evidence type="ECO:0000256" key="5">
    <source>
        <dbReference type="ARBA" id="ARBA00022989"/>
    </source>
</evidence>
<sequence>MADISGVDTVAAHGARRRRGRSAQSPEDGGWRGRGARYAMLPLRLFLGVTFLYAGLDKLADPHYLGGAADTASFVAQTEAVKGASPIGPLLDLALRSPTPFAMAMAFGELAVGLGALLGFWTRLAAVGGVLINLSLWLTVSWQVHPYYLGNDLPFLMAWVPLVLAGAPNLSVDALLARRSARERAAGTGAGTIRRRALIDGGVAAVAVAGTGLVAGSLAARLGRGSGPAVADGAVSPGTGSGAGAGTASGAGGGADAGGGAGATAPEPPAGGAAPSVAAAEVKVGGAVRTTDPATGDAVYVLQPQQGRYTALSAVCPHAQCVVNAPKDGKLVCPCHNSVFDAATGARLEGPAATGLATYGITRSGDRLQLGKRQS</sequence>
<dbReference type="GO" id="GO:0004497">
    <property type="term" value="F:monooxygenase activity"/>
    <property type="evidence" value="ECO:0007669"/>
    <property type="project" value="UniProtKB-ARBA"/>
</dbReference>
<dbReference type="AlphaFoldDB" id="A0A345SW67"/>
<gene>
    <name evidence="12" type="ORF">C7M71_011510</name>
</gene>